<protein>
    <recommendedName>
        <fullName evidence="3">Haemin-degrading HemS/ChuX domain-containing protein</fullName>
    </recommendedName>
</protein>
<dbReference type="SUPFAM" id="SSF144064">
    <property type="entry name" value="Heme iron utilization protein-like"/>
    <property type="match status" value="1"/>
</dbReference>
<evidence type="ECO:0008006" key="3">
    <source>
        <dbReference type="Google" id="ProtNLM"/>
    </source>
</evidence>
<evidence type="ECO:0000313" key="1">
    <source>
        <dbReference type="EMBL" id="MFC5295197.1"/>
    </source>
</evidence>
<comment type="caution">
    <text evidence="1">The sequence shown here is derived from an EMBL/GenBank/DDBJ whole genome shotgun (WGS) entry which is preliminary data.</text>
</comment>
<accession>A0ABW0F6U7</accession>
<evidence type="ECO:0000313" key="2">
    <source>
        <dbReference type="Proteomes" id="UP001595976"/>
    </source>
</evidence>
<name>A0ABW0F6U7_9HYPH</name>
<organism evidence="1 2">
    <name type="scientific">Bosea minatitlanensis</name>
    <dbReference type="NCBI Taxonomy" id="128782"/>
    <lineage>
        <taxon>Bacteria</taxon>
        <taxon>Pseudomonadati</taxon>
        <taxon>Pseudomonadota</taxon>
        <taxon>Alphaproteobacteria</taxon>
        <taxon>Hyphomicrobiales</taxon>
        <taxon>Boseaceae</taxon>
        <taxon>Bosea</taxon>
    </lineage>
</organism>
<keyword evidence="2" id="KW-1185">Reference proteome</keyword>
<dbReference type="RefSeq" id="WP_158444840.1">
    <property type="nucleotide sequence ID" value="NZ_JAOAOS010000010.1"/>
</dbReference>
<dbReference type="EMBL" id="JBHSLI010000009">
    <property type="protein sequence ID" value="MFC5295197.1"/>
    <property type="molecule type" value="Genomic_DNA"/>
</dbReference>
<proteinExistence type="predicted"/>
<dbReference type="Gene3D" id="3.40.1570.10">
    <property type="entry name" value="HemS/ChuS/ChuX like domains"/>
    <property type="match status" value="1"/>
</dbReference>
<reference evidence="2" key="1">
    <citation type="journal article" date="2019" name="Int. J. Syst. Evol. Microbiol.">
        <title>The Global Catalogue of Microorganisms (GCM) 10K type strain sequencing project: providing services to taxonomists for standard genome sequencing and annotation.</title>
        <authorList>
            <consortium name="The Broad Institute Genomics Platform"/>
            <consortium name="The Broad Institute Genome Sequencing Center for Infectious Disease"/>
            <person name="Wu L."/>
            <person name="Ma J."/>
        </authorList>
    </citation>
    <scope>NUCLEOTIDE SEQUENCE [LARGE SCALE GENOMIC DNA]</scope>
    <source>
        <strain evidence="2">CGMCC 1.15643</strain>
    </source>
</reference>
<dbReference type="InterPro" id="IPR053733">
    <property type="entry name" value="Heme_Transport_Util_sf"/>
</dbReference>
<sequence length="250" mass="26294">MTSTARPREKLSAQPAEILKSLPAMGRLMLSARTGGATHERMGAVETVAVEAGSARLSGACHDSRIDLACVADIVADRTSRMRERVLPRLECRDAAGETLFSLIGLDGLEPFDAALEGFGPGEALEPVQREAPGSGGPAEVPEDDLGARSFAAIRASGEDVAIVIERPGLFQHWRGALPEPKPAMGFVNIMQPDFHLHLKAGAVSGWEREAEGPATILHALDAQGGRFGLALRGPAAAFAKVPKSHAVRG</sequence>
<dbReference type="Proteomes" id="UP001595976">
    <property type="component" value="Unassembled WGS sequence"/>
</dbReference>
<gene>
    <name evidence="1" type="ORF">ACFPK2_19570</name>
</gene>